<evidence type="ECO:0000256" key="3">
    <source>
        <dbReference type="ARBA" id="ARBA00023125"/>
    </source>
</evidence>
<keyword evidence="9" id="KW-1185">Reference proteome</keyword>
<keyword evidence="3 8" id="KW-0238">DNA-binding</keyword>
<name>A0A1T4R384_9BACT</name>
<evidence type="ECO:0000256" key="2">
    <source>
        <dbReference type="ARBA" id="ARBA00023015"/>
    </source>
</evidence>
<evidence type="ECO:0000256" key="5">
    <source>
        <dbReference type="PROSITE-ProRule" id="PRU00169"/>
    </source>
</evidence>
<dbReference type="SUPFAM" id="SSF52172">
    <property type="entry name" value="CheY-like"/>
    <property type="match status" value="1"/>
</dbReference>
<proteinExistence type="predicted"/>
<gene>
    <name evidence="8" type="ORF">SAMN04488132_110112</name>
</gene>
<evidence type="ECO:0000256" key="1">
    <source>
        <dbReference type="ARBA" id="ARBA00022553"/>
    </source>
</evidence>
<dbReference type="InterPro" id="IPR001789">
    <property type="entry name" value="Sig_transdc_resp-reg_receiver"/>
</dbReference>
<dbReference type="RefSeq" id="WP_078832354.1">
    <property type="nucleotide sequence ID" value="NZ_FUWH01000010.1"/>
</dbReference>
<dbReference type="InterPro" id="IPR000792">
    <property type="entry name" value="Tscrpt_reg_LuxR_C"/>
</dbReference>
<accession>A0A1T4R384</accession>
<keyword evidence="2" id="KW-0805">Transcription regulation</keyword>
<dbReference type="InterPro" id="IPR011006">
    <property type="entry name" value="CheY-like_superfamily"/>
</dbReference>
<evidence type="ECO:0000256" key="4">
    <source>
        <dbReference type="ARBA" id="ARBA00023163"/>
    </source>
</evidence>
<feature type="modified residue" description="4-aspartylphosphate" evidence="5">
    <location>
        <position position="59"/>
    </location>
</feature>
<sequence length="222" mass="24845">MKQQKIKVALVDDHTLFRSGIANLLLEFDDIEIGFEAPNGKELQKKMPQHADTDVVLMDINMPGMDGYTATRWMRVNYPHIPVLALSMFDEETAIINMLKAGAGGYVLKESNSTDLHRAISEIFSKGYYINDLVSGNLVRSLQHEGSADPGPKLTDKEKQFVTLCASELSYKEIAHVMGISVRTTEHYRDLLCEKLHVKTRIGIILACLKNGVLSLQDPEKL</sequence>
<dbReference type="InterPro" id="IPR058245">
    <property type="entry name" value="NreC/VraR/RcsB-like_REC"/>
</dbReference>
<evidence type="ECO:0000259" key="6">
    <source>
        <dbReference type="PROSITE" id="PS50043"/>
    </source>
</evidence>
<dbReference type="Pfam" id="PF00072">
    <property type="entry name" value="Response_reg"/>
    <property type="match status" value="1"/>
</dbReference>
<dbReference type="OrthoDB" id="9797341at2"/>
<dbReference type="Proteomes" id="UP000190888">
    <property type="component" value="Unassembled WGS sequence"/>
</dbReference>
<dbReference type="PANTHER" id="PTHR43214">
    <property type="entry name" value="TWO-COMPONENT RESPONSE REGULATOR"/>
    <property type="match status" value="1"/>
</dbReference>
<dbReference type="PROSITE" id="PS50043">
    <property type="entry name" value="HTH_LUXR_2"/>
    <property type="match status" value="1"/>
</dbReference>
<dbReference type="GO" id="GO:0006355">
    <property type="term" value="P:regulation of DNA-templated transcription"/>
    <property type="evidence" value="ECO:0007669"/>
    <property type="project" value="InterPro"/>
</dbReference>
<dbReference type="PROSITE" id="PS50110">
    <property type="entry name" value="RESPONSE_REGULATORY"/>
    <property type="match status" value="1"/>
</dbReference>
<dbReference type="GO" id="GO:0003677">
    <property type="term" value="F:DNA binding"/>
    <property type="evidence" value="ECO:0007669"/>
    <property type="project" value="UniProtKB-KW"/>
</dbReference>
<dbReference type="PANTHER" id="PTHR43214:SF41">
    <property type="entry name" value="NITRATE_NITRITE RESPONSE REGULATOR PROTEIN NARP"/>
    <property type="match status" value="1"/>
</dbReference>
<dbReference type="SMART" id="SM00448">
    <property type="entry name" value="REC"/>
    <property type="match status" value="1"/>
</dbReference>
<dbReference type="CDD" id="cd17535">
    <property type="entry name" value="REC_NarL-like"/>
    <property type="match status" value="1"/>
</dbReference>
<keyword evidence="1 5" id="KW-0597">Phosphoprotein</keyword>
<dbReference type="SUPFAM" id="SSF46894">
    <property type="entry name" value="C-terminal effector domain of the bipartite response regulators"/>
    <property type="match status" value="1"/>
</dbReference>
<dbReference type="InterPro" id="IPR016032">
    <property type="entry name" value="Sig_transdc_resp-reg_C-effctor"/>
</dbReference>
<dbReference type="EMBL" id="FUWH01000010">
    <property type="protein sequence ID" value="SKA10429.1"/>
    <property type="molecule type" value="Genomic_DNA"/>
</dbReference>
<dbReference type="Pfam" id="PF00196">
    <property type="entry name" value="GerE"/>
    <property type="match status" value="1"/>
</dbReference>
<evidence type="ECO:0000313" key="9">
    <source>
        <dbReference type="Proteomes" id="UP000190888"/>
    </source>
</evidence>
<keyword evidence="4" id="KW-0804">Transcription</keyword>
<evidence type="ECO:0000259" key="7">
    <source>
        <dbReference type="PROSITE" id="PS50110"/>
    </source>
</evidence>
<dbReference type="GO" id="GO:0000160">
    <property type="term" value="P:phosphorelay signal transduction system"/>
    <property type="evidence" value="ECO:0007669"/>
    <property type="project" value="InterPro"/>
</dbReference>
<dbReference type="SMART" id="SM00421">
    <property type="entry name" value="HTH_LUXR"/>
    <property type="match status" value="1"/>
</dbReference>
<dbReference type="Gene3D" id="3.40.50.2300">
    <property type="match status" value="1"/>
</dbReference>
<dbReference type="AlphaFoldDB" id="A0A1T4R384"/>
<evidence type="ECO:0000313" key="8">
    <source>
        <dbReference type="EMBL" id="SKA10429.1"/>
    </source>
</evidence>
<protein>
    <submittedName>
        <fullName evidence="8">DNA-binding response regulator, NarL/FixJ family, contains REC and HTH domains</fullName>
    </submittedName>
</protein>
<organism evidence="8 9">
    <name type="scientific">Sediminibacterium ginsengisoli</name>
    <dbReference type="NCBI Taxonomy" id="413434"/>
    <lineage>
        <taxon>Bacteria</taxon>
        <taxon>Pseudomonadati</taxon>
        <taxon>Bacteroidota</taxon>
        <taxon>Chitinophagia</taxon>
        <taxon>Chitinophagales</taxon>
        <taxon>Chitinophagaceae</taxon>
        <taxon>Sediminibacterium</taxon>
    </lineage>
</organism>
<feature type="domain" description="Response regulatory" evidence="7">
    <location>
        <begin position="7"/>
        <end position="124"/>
    </location>
</feature>
<dbReference type="STRING" id="413434.SAMN04488132_110112"/>
<reference evidence="8 9" key="1">
    <citation type="submission" date="2017-02" db="EMBL/GenBank/DDBJ databases">
        <authorList>
            <person name="Peterson S.W."/>
        </authorList>
    </citation>
    <scope>NUCLEOTIDE SEQUENCE [LARGE SCALE GENOMIC DNA]</scope>
    <source>
        <strain evidence="8 9">DSM 22335</strain>
    </source>
</reference>
<dbReference type="InterPro" id="IPR039420">
    <property type="entry name" value="WalR-like"/>
</dbReference>
<feature type="domain" description="HTH luxR-type" evidence="6">
    <location>
        <begin position="147"/>
        <end position="212"/>
    </location>
</feature>
<dbReference type="CDD" id="cd06170">
    <property type="entry name" value="LuxR_C_like"/>
    <property type="match status" value="1"/>
</dbReference>